<gene>
    <name evidence="5" type="primary">LOC125778660</name>
</gene>
<feature type="compositionally biased region" description="Acidic residues" evidence="1">
    <location>
        <begin position="105"/>
        <end position="115"/>
    </location>
</feature>
<feature type="region of interest" description="Disordered" evidence="1">
    <location>
        <begin position="238"/>
        <end position="257"/>
    </location>
</feature>
<feature type="compositionally biased region" description="Polar residues" evidence="1">
    <location>
        <begin position="238"/>
        <end position="249"/>
    </location>
</feature>
<feature type="signal peptide" evidence="2">
    <location>
        <begin position="1"/>
        <end position="25"/>
    </location>
</feature>
<evidence type="ECO:0000256" key="2">
    <source>
        <dbReference type="SAM" id="SignalP"/>
    </source>
</evidence>
<keyword evidence="4" id="KW-1185">Reference proteome</keyword>
<dbReference type="InterPro" id="IPR050373">
    <property type="entry name" value="Fibrinogen_C-term_domain"/>
</dbReference>
<sequence>MKPSATVKNLVLHIVLYMLMNAATAKRTNTSNNSTDNRSVLKNRLLTRKNPKYVARLDTQSLNEASLVPNIDSNKTDDILDNFVQKVSASTKTISNLTKLIDNSTEFEDESEESSVTEGDILVDRMEDDASIEKSEIENKTEDDDGSNRMGELKNKFTRRPSTGKPINTNSSNDTTIVIGANELGDFKRNFNKLLRGSLAEPVLTTVIKTKSVLKDDKWITVTEKSFLYYRDQTKQPEISKTTTDSQQVRSEEGPEKTFNIYPDPHKLDYVQVNPGMRSVDDDTLPSSCAEVMKQNIGALNGVHTINVFGYGPTEVYCFADPVDTGCAWTVFMRRVNTGDSFDRNFEEYKFGFGEPHESFFLGLEHIYALTTEIKQELGIFTKFETNDVEVEKYTYFVLGDEETDYRVEELGAFSRTSAISRLTRFAKFSTRDRDSGVQYNKCAQVLGMGWWYSEKCKSAIKLSGARAYLNAPTIMGLRPINCRI</sequence>
<evidence type="ECO:0000313" key="4">
    <source>
        <dbReference type="Proteomes" id="UP001652620"/>
    </source>
</evidence>
<feature type="compositionally biased region" description="Basic and acidic residues" evidence="1">
    <location>
        <begin position="131"/>
        <end position="140"/>
    </location>
</feature>
<evidence type="ECO:0000313" key="5">
    <source>
        <dbReference type="RefSeq" id="XP_049313494.1"/>
    </source>
</evidence>
<name>A0ABM3JW94_BACDO</name>
<feature type="domain" description="Fibrinogen C-terminal" evidence="3">
    <location>
        <begin position="280"/>
        <end position="457"/>
    </location>
</feature>
<feature type="region of interest" description="Disordered" evidence="1">
    <location>
        <begin position="104"/>
        <end position="171"/>
    </location>
</feature>
<reference evidence="4" key="1">
    <citation type="submission" date="2025-05" db="UniProtKB">
        <authorList>
            <consortium name="RefSeq"/>
        </authorList>
    </citation>
    <scope>NUCLEOTIDE SEQUENCE [LARGE SCALE GENOMIC DNA]</scope>
</reference>
<reference evidence="5" key="2">
    <citation type="submission" date="2025-08" db="UniProtKB">
        <authorList>
            <consortium name="RefSeq"/>
        </authorList>
    </citation>
    <scope>IDENTIFICATION</scope>
    <source>
        <tissue evidence="5">Adult</tissue>
    </source>
</reference>
<evidence type="ECO:0000259" key="3">
    <source>
        <dbReference type="PROSITE" id="PS51406"/>
    </source>
</evidence>
<dbReference type="Proteomes" id="UP001652620">
    <property type="component" value="Chromosome 1"/>
</dbReference>
<dbReference type="RefSeq" id="XP_049313494.1">
    <property type="nucleotide sequence ID" value="XM_049457537.1"/>
</dbReference>
<dbReference type="InterPro" id="IPR002181">
    <property type="entry name" value="Fibrinogen_a/b/g_C_dom"/>
</dbReference>
<dbReference type="GeneID" id="125778660"/>
<dbReference type="InterPro" id="IPR036056">
    <property type="entry name" value="Fibrinogen-like_C"/>
</dbReference>
<keyword evidence="2" id="KW-0732">Signal</keyword>
<dbReference type="Pfam" id="PF00147">
    <property type="entry name" value="Fibrinogen_C"/>
    <property type="match status" value="1"/>
</dbReference>
<feature type="chain" id="PRO_5046253509" evidence="2">
    <location>
        <begin position="26"/>
        <end position="485"/>
    </location>
</feature>
<dbReference type="SMART" id="SM00186">
    <property type="entry name" value="FBG"/>
    <property type="match status" value="1"/>
</dbReference>
<proteinExistence type="predicted"/>
<accession>A0ABM3JW94</accession>
<evidence type="ECO:0000256" key="1">
    <source>
        <dbReference type="SAM" id="MobiDB-lite"/>
    </source>
</evidence>
<dbReference type="Gene3D" id="3.90.215.10">
    <property type="entry name" value="Gamma Fibrinogen, chain A, domain 1"/>
    <property type="match status" value="1"/>
</dbReference>
<protein>
    <submittedName>
        <fullName evidence="5">Angiopoietin-related protein 3-like</fullName>
    </submittedName>
</protein>
<dbReference type="PANTHER" id="PTHR19143">
    <property type="entry name" value="FIBRINOGEN/TENASCIN/ANGIOPOEITIN"/>
    <property type="match status" value="1"/>
</dbReference>
<organism evidence="4 5">
    <name type="scientific">Bactrocera dorsalis</name>
    <name type="common">Oriental fruit fly</name>
    <name type="synonym">Dacus dorsalis</name>
    <dbReference type="NCBI Taxonomy" id="27457"/>
    <lineage>
        <taxon>Eukaryota</taxon>
        <taxon>Metazoa</taxon>
        <taxon>Ecdysozoa</taxon>
        <taxon>Arthropoda</taxon>
        <taxon>Hexapoda</taxon>
        <taxon>Insecta</taxon>
        <taxon>Pterygota</taxon>
        <taxon>Neoptera</taxon>
        <taxon>Endopterygota</taxon>
        <taxon>Diptera</taxon>
        <taxon>Brachycera</taxon>
        <taxon>Muscomorpha</taxon>
        <taxon>Tephritoidea</taxon>
        <taxon>Tephritidae</taxon>
        <taxon>Bactrocera</taxon>
        <taxon>Bactrocera</taxon>
    </lineage>
</organism>
<dbReference type="InterPro" id="IPR014716">
    <property type="entry name" value="Fibrinogen_a/b/g_C_1"/>
</dbReference>
<dbReference type="Gene3D" id="4.10.530.10">
    <property type="entry name" value="Gamma-fibrinogen Carboxyl Terminal Fragment, domain 2"/>
    <property type="match status" value="1"/>
</dbReference>
<dbReference type="PROSITE" id="PS51406">
    <property type="entry name" value="FIBRINOGEN_C_2"/>
    <property type="match status" value="1"/>
</dbReference>
<dbReference type="SUPFAM" id="SSF56496">
    <property type="entry name" value="Fibrinogen C-terminal domain-like"/>
    <property type="match status" value="1"/>
</dbReference>